<feature type="domain" description="RNA polymerase sigma-70 region 2" evidence="6">
    <location>
        <begin position="13"/>
        <end position="74"/>
    </location>
</feature>
<dbReference type="InterPro" id="IPR036388">
    <property type="entry name" value="WH-like_DNA-bd_sf"/>
</dbReference>
<keyword evidence="3" id="KW-0731">Sigma factor</keyword>
<dbReference type="SUPFAM" id="SSF88659">
    <property type="entry name" value="Sigma3 and sigma4 domains of RNA polymerase sigma factors"/>
    <property type="match status" value="1"/>
</dbReference>
<proteinExistence type="inferred from homology"/>
<dbReference type="InterPro" id="IPR013324">
    <property type="entry name" value="RNA_pol_sigma_r3/r4-like"/>
</dbReference>
<reference evidence="9" key="1">
    <citation type="submission" date="2016-10" db="EMBL/GenBank/DDBJ databases">
        <authorList>
            <person name="Varghese N."/>
            <person name="Submissions S."/>
        </authorList>
    </citation>
    <scope>NUCLEOTIDE SEQUENCE [LARGE SCALE GENOMIC DNA]</scope>
    <source>
        <strain evidence="9">CGMCC 1.3431</strain>
    </source>
</reference>
<protein>
    <submittedName>
        <fullName evidence="8">RNA polymerase sigma-70 factor, ECF subfamily</fullName>
    </submittedName>
</protein>
<dbReference type="AlphaFoldDB" id="A0A1G4RXP2"/>
<dbReference type="NCBIfam" id="TIGR02937">
    <property type="entry name" value="sigma70-ECF"/>
    <property type="match status" value="1"/>
</dbReference>
<evidence type="ECO:0000259" key="6">
    <source>
        <dbReference type="Pfam" id="PF04542"/>
    </source>
</evidence>
<dbReference type="InterPro" id="IPR014284">
    <property type="entry name" value="RNA_pol_sigma-70_dom"/>
</dbReference>
<evidence type="ECO:0000256" key="5">
    <source>
        <dbReference type="ARBA" id="ARBA00023163"/>
    </source>
</evidence>
<name>A0A1G4RXP2_9CAUL</name>
<evidence type="ECO:0000256" key="2">
    <source>
        <dbReference type="ARBA" id="ARBA00023015"/>
    </source>
</evidence>
<keyword evidence="4" id="KW-0238">DNA-binding</keyword>
<keyword evidence="9" id="KW-1185">Reference proteome</keyword>
<evidence type="ECO:0000259" key="7">
    <source>
        <dbReference type="Pfam" id="PF08281"/>
    </source>
</evidence>
<dbReference type="SUPFAM" id="SSF88946">
    <property type="entry name" value="Sigma2 domain of RNA polymerase sigma factors"/>
    <property type="match status" value="1"/>
</dbReference>
<dbReference type="Gene3D" id="1.10.10.10">
    <property type="entry name" value="Winged helix-like DNA-binding domain superfamily/Winged helix DNA-binding domain"/>
    <property type="match status" value="1"/>
</dbReference>
<dbReference type="Gene3D" id="1.10.1740.10">
    <property type="match status" value="1"/>
</dbReference>
<dbReference type="InterPro" id="IPR007627">
    <property type="entry name" value="RNA_pol_sigma70_r2"/>
</dbReference>
<dbReference type="InterPro" id="IPR013249">
    <property type="entry name" value="RNA_pol_sigma70_r4_t2"/>
</dbReference>
<accession>A0A1G4RXP2</accession>
<dbReference type="InterPro" id="IPR013325">
    <property type="entry name" value="RNA_pol_sigma_r2"/>
</dbReference>
<evidence type="ECO:0000256" key="3">
    <source>
        <dbReference type="ARBA" id="ARBA00023082"/>
    </source>
</evidence>
<evidence type="ECO:0000256" key="1">
    <source>
        <dbReference type="ARBA" id="ARBA00010641"/>
    </source>
</evidence>
<dbReference type="EMBL" id="FMTS01000003">
    <property type="protein sequence ID" value="SCW61713.1"/>
    <property type="molecule type" value="Genomic_DNA"/>
</dbReference>
<dbReference type="Pfam" id="PF04542">
    <property type="entry name" value="Sigma70_r2"/>
    <property type="match status" value="1"/>
</dbReference>
<dbReference type="CDD" id="cd06171">
    <property type="entry name" value="Sigma70_r4"/>
    <property type="match status" value="1"/>
</dbReference>
<dbReference type="PANTHER" id="PTHR43133:SF8">
    <property type="entry name" value="RNA POLYMERASE SIGMA FACTOR HI_1459-RELATED"/>
    <property type="match status" value="1"/>
</dbReference>
<comment type="similarity">
    <text evidence="1">Belongs to the sigma-70 factor family. ECF subfamily.</text>
</comment>
<organism evidence="8 9">
    <name type="scientific">Asticcacaulis taihuensis</name>
    <dbReference type="NCBI Taxonomy" id="260084"/>
    <lineage>
        <taxon>Bacteria</taxon>
        <taxon>Pseudomonadati</taxon>
        <taxon>Pseudomonadota</taxon>
        <taxon>Alphaproteobacteria</taxon>
        <taxon>Caulobacterales</taxon>
        <taxon>Caulobacteraceae</taxon>
        <taxon>Asticcacaulis</taxon>
    </lineage>
</organism>
<dbReference type="Pfam" id="PF08281">
    <property type="entry name" value="Sigma70_r4_2"/>
    <property type="match status" value="1"/>
</dbReference>
<dbReference type="GO" id="GO:0003677">
    <property type="term" value="F:DNA binding"/>
    <property type="evidence" value="ECO:0007669"/>
    <property type="project" value="UniProtKB-KW"/>
</dbReference>
<evidence type="ECO:0000313" key="9">
    <source>
        <dbReference type="Proteomes" id="UP000199150"/>
    </source>
</evidence>
<sequence>MTSPLLSAYLEKRTLLVRYFTARTRDAGVAEDIVQELYLKIAAQSDDYTVDNPSAFLFRAANNIWLNRLRGEGRDRRRNGEWHDSVRQSVGEDVIVDEPDAETRLAARQQLALVMKGVEALPERTRDIFRLHKFDELNQAQVAQKLGVSKSTVEKHLCAALKSLMALARAGPGP</sequence>
<dbReference type="Proteomes" id="UP000199150">
    <property type="component" value="Unassembled WGS sequence"/>
</dbReference>
<evidence type="ECO:0000313" key="8">
    <source>
        <dbReference type="EMBL" id="SCW61713.1"/>
    </source>
</evidence>
<dbReference type="InterPro" id="IPR039425">
    <property type="entry name" value="RNA_pol_sigma-70-like"/>
</dbReference>
<keyword evidence="2" id="KW-0805">Transcription regulation</keyword>
<dbReference type="PANTHER" id="PTHR43133">
    <property type="entry name" value="RNA POLYMERASE ECF-TYPE SIGMA FACTO"/>
    <property type="match status" value="1"/>
</dbReference>
<gene>
    <name evidence="8" type="ORF">SAMN02927928_2247</name>
</gene>
<feature type="domain" description="RNA polymerase sigma factor 70 region 4 type 2" evidence="7">
    <location>
        <begin position="115"/>
        <end position="164"/>
    </location>
</feature>
<dbReference type="GO" id="GO:0006352">
    <property type="term" value="P:DNA-templated transcription initiation"/>
    <property type="evidence" value="ECO:0007669"/>
    <property type="project" value="InterPro"/>
</dbReference>
<dbReference type="OrthoDB" id="9794372at2"/>
<dbReference type="RefSeq" id="WP_090647775.1">
    <property type="nucleotide sequence ID" value="NZ_CBCRYE010000001.1"/>
</dbReference>
<evidence type="ECO:0000256" key="4">
    <source>
        <dbReference type="ARBA" id="ARBA00023125"/>
    </source>
</evidence>
<dbReference type="STRING" id="260084.SAMN02927928_2247"/>
<dbReference type="GO" id="GO:0016987">
    <property type="term" value="F:sigma factor activity"/>
    <property type="evidence" value="ECO:0007669"/>
    <property type="project" value="UniProtKB-KW"/>
</dbReference>
<keyword evidence="5" id="KW-0804">Transcription</keyword>